<organism evidence="1 2">
    <name type="scientific">Phytophthora infestans</name>
    <name type="common">Potato late blight agent</name>
    <name type="synonym">Botrytis infestans</name>
    <dbReference type="NCBI Taxonomy" id="4787"/>
    <lineage>
        <taxon>Eukaryota</taxon>
        <taxon>Sar</taxon>
        <taxon>Stramenopiles</taxon>
        <taxon>Oomycota</taxon>
        <taxon>Peronosporomycetes</taxon>
        <taxon>Peronosporales</taxon>
        <taxon>Peronosporaceae</taxon>
        <taxon>Phytophthora</taxon>
    </lineage>
</organism>
<evidence type="ECO:0000313" key="1">
    <source>
        <dbReference type="EMBL" id="KAF4142766.1"/>
    </source>
</evidence>
<name>A0A8S9UPH5_PHYIN</name>
<sequence>MTFGLNWLSGNTYAESLDMYLARAFYTICSLRNQFLRSGKMTSGASSSDLGELDELNMAIATDAGGEERRNQLLVYLLEVRG</sequence>
<dbReference type="Proteomes" id="UP000704712">
    <property type="component" value="Unassembled WGS sequence"/>
</dbReference>
<dbReference type="AlphaFoldDB" id="A0A8S9UPH5"/>
<proteinExistence type="predicted"/>
<accession>A0A8S9UPH5</accession>
<protein>
    <submittedName>
        <fullName evidence="1">Uncharacterized protein</fullName>
    </submittedName>
</protein>
<evidence type="ECO:0000313" key="2">
    <source>
        <dbReference type="Proteomes" id="UP000704712"/>
    </source>
</evidence>
<comment type="caution">
    <text evidence="1">The sequence shown here is derived from an EMBL/GenBank/DDBJ whole genome shotgun (WGS) entry which is preliminary data.</text>
</comment>
<gene>
    <name evidence="1" type="ORF">GN958_ATG08078</name>
</gene>
<dbReference type="EMBL" id="JAACNO010001154">
    <property type="protein sequence ID" value="KAF4142766.1"/>
    <property type="molecule type" value="Genomic_DNA"/>
</dbReference>
<reference evidence="1" key="1">
    <citation type="submission" date="2020-03" db="EMBL/GenBank/DDBJ databases">
        <title>Hybrid Assembly of Korean Phytophthora infestans isolates.</title>
        <authorList>
            <person name="Prokchorchik M."/>
            <person name="Lee Y."/>
            <person name="Seo J."/>
            <person name="Cho J.-H."/>
            <person name="Park Y.-E."/>
            <person name="Jang D.-C."/>
            <person name="Im J.-S."/>
            <person name="Choi J.-G."/>
            <person name="Park H.-J."/>
            <person name="Lee G.-B."/>
            <person name="Lee Y.-G."/>
            <person name="Hong S.-Y."/>
            <person name="Cho K."/>
            <person name="Sohn K.H."/>
        </authorList>
    </citation>
    <scope>NUCLEOTIDE SEQUENCE</scope>
    <source>
        <strain evidence="1">KR_2_A2</strain>
    </source>
</reference>